<evidence type="ECO:0000256" key="2">
    <source>
        <dbReference type="SAM" id="Coils"/>
    </source>
</evidence>
<dbReference type="PANTHER" id="PTHR21666:SF270">
    <property type="entry name" value="MUREIN HYDROLASE ACTIVATOR ENVC"/>
    <property type="match status" value="1"/>
</dbReference>
<dbReference type="PANTHER" id="PTHR21666">
    <property type="entry name" value="PEPTIDASE-RELATED"/>
    <property type="match status" value="1"/>
</dbReference>
<dbReference type="EMBL" id="JAVDQG010000003">
    <property type="protein sequence ID" value="MDR6225605.1"/>
    <property type="molecule type" value="Genomic_DNA"/>
</dbReference>
<name>A0ABU1ILE7_9BACL</name>
<evidence type="ECO:0000256" key="4">
    <source>
        <dbReference type="SAM" id="SignalP"/>
    </source>
</evidence>
<dbReference type="InterPro" id="IPR050570">
    <property type="entry name" value="Cell_wall_metabolism_enzyme"/>
</dbReference>
<organism evidence="7 8">
    <name type="scientific">Desmospora profundinema</name>
    <dbReference type="NCBI Taxonomy" id="1571184"/>
    <lineage>
        <taxon>Bacteria</taxon>
        <taxon>Bacillati</taxon>
        <taxon>Bacillota</taxon>
        <taxon>Bacilli</taxon>
        <taxon>Bacillales</taxon>
        <taxon>Thermoactinomycetaceae</taxon>
        <taxon>Desmospora</taxon>
    </lineage>
</organism>
<feature type="coiled-coil region" evidence="2">
    <location>
        <begin position="29"/>
        <end position="112"/>
    </location>
</feature>
<dbReference type="GO" id="GO:0016787">
    <property type="term" value="F:hydrolase activity"/>
    <property type="evidence" value="ECO:0007669"/>
    <property type="project" value="UniProtKB-KW"/>
</dbReference>
<proteinExistence type="predicted"/>
<sequence length="376" mass="43264">MKRKWLAGLTALTLTVTLLAPGPVSADEIDEKKDAIKERDKEIQRIEKERNETEKDLQSTFAELNDRKKELNQLNHEVYQTEQALKKSEKKLEEKEKQLEEQQRLFKERVRSIYQQGEMFYFQTLVDAGSIDEFLSRLEFVRQVAKRDQTLIAGYERDRKELAEERENMEELLAKRKEKSEQAQKLHDDLTAEYKKYEKDLSKLSKEQENLEEVNEEERKKVRDLVRKRQQERQRTDPSSGKYEGGKFLWPVKGAPLTSPYGMRYHPVRKENRMHTGIDLGAPLGTPILAAASGKVIDSRPASGYGYIIIIDHGGGLSTLYAHMYAQGAKVSAGQEVSKGQVIAEVGNNGWSTGPHLHFEVLKNGNHTDPMPYFKQ</sequence>
<comment type="caution">
    <text evidence="7">The sequence shown here is derived from an EMBL/GenBank/DDBJ whole genome shotgun (WGS) entry which is preliminary data.</text>
</comment>
<gene>
    <name evidence="7" type="ORF">JOE21_001603</name>
</gene>
<feature type="compositionally biased region" description="Basic and acidic residues" evidence="3">
    <location>
        <begin position="217"/>
        <end position="236"/>
    </location>
</feature>
<dbReference type="CDD" id="cd12797">
    <property type="entry name" value="M23_peptidase"/>
    <property type="match status" value="1"/>
</dbReference>
<keyword evidence="2" id="KW-0175">Coiled coil</keyword>
<evidence type="ECO:0000259" key="5">
    <source>
        <dbReference type="Pfam" id="PF01551"/>
    </source>
</evidence>
<dbReference type="Gene3D" id="2.70.70.10">
    <property type="entry name" value="Glucose Permease (Domain IIA)"/>
    <property type="match status" value="1"/>
</dbReference>
<feature type="signal peptide" evidence="4">
    <location>
        <begin position="1"/>
        <end position="26"/>
    </location>
</feature>
<keyword evidence="8" id="KW-1185">Reference proteome</keyword>
<reference evidence="7 8" key="1">
    <citation type="submission" date="2023-07" db="EMBL/GenBank/DDBJ databases">
        <title>Genomic Encyclopedia of Type Strains, Phase IV (KMG-IV): sequencing the most valuable type-strain genomes for metagenomic binning, comparative biology and taxonomic classification.</title>
        <authorList>
            <person name="Goeker M."/>
        </authorList>
    </citation>
    <scope>NUCLEOTIDE SEQUENCE [LARGE SCALE GENOMIC DNA]</scope>
    <source>
        <strain evidence="7 8">DSM 45903</strain>
    </source>
</reference>
<evidence type="ECO:0000256" key="3">
    <source>
        <dbReference type="SAM" id="MobiDB-lite"/>
    </source>
</evidence>
<accession>A0ABU1ILE7</accession>
<dbReference type="RefSeq" id="WP_309864511.1">
    <property type="nucleotide sequence ID" value="NZ_JAVDQG010000003.1"/>
</dbReference>
<dbReference type="InterPro" id="IPR016047">
    <property type="entry name" value="M23ase_b-sheet_dom"/>
</dbReference>
<dbReference type="InterPro" id="IPR057309">
    <property type="entry name" value="PcsB_CC"/>
</dbReference>
<evidence type="ECO:0000259" key="6">
    <source>
        <dbReference type="Pfam" id="PF24568"/>
    </source>
</evidence>
<dbReference type="SUPFAM" id="SSF51261">
    <property type="entry name" value="Duplicated hybrid motif"/>
    <property type="match status" value="1"/>
</dbReference>
<evidence type="ECO:0000313" key="8">
    <source>
        <dbReference type="Proteomes" id="UP001185012"/>
    </source>
</evidence>
<evidence type="ECO:0000256" key="1">
    <source>
        <dbReference type="ARBA" id="ARBA00022729"/>
    </source>
</evidence>
<feature type="chain" id="PRO_5047060524" evidence="4">
    <location>
        <begin position="27"/>
        <end position="376"/>
    </location>
</feature>
<dbReference type="Proteomes" id="UP001185012">
    <property type="component" value="Unassembled WGS sequence"/>
</dbReference>
<keyword evidence="7" id="KW-0378">Hydrolase</keyword>
<feature type="region of interest" description="Disordered" evidence="3">
    <location>
        <begin position="205"/>
        <end position="245"/>
    </location>
</feature>
<protein>
    <submittedName>
        <fullName evidence="7">Murein DD-endopeptidase MepM/ murein hydrolase activator NlpD</fullName>
    </submittedName>
</protein>
<dbReference type="Pfam" id="PF24568">
    <property type="entry name" value="CC_PcsB"/>
    <property type="match status" value="1"/>
</dbReference>
<evidence type="ECO:0000313" key="7">
    <source>
        <dbReference type="EMBL" id="MDR6225605.1"/>
    </source>
</evidence>
<feature type="domain" description="Peptidoglycan hydrolase PcsB coiled-coil" evidence="6">
    <location>
        <begin position="93"/>
        <end position="164"/>
    </location>
</feature>
<dbReference type="Gene3D" id="6.10.250.3150">
    <property type="match status" value="1"/>
</dbReference>
<feature type="domain" description="M23ase beta-sheet core" evidence="5">
    <location>
        <begin position="273"/>
        <end position="370"/>
    </location>
</feature>
<dbReference type="InterPro" id="IPR011055">
    <property type="entry name" value="Dup_hybrid_motif"/>
</dbReference>
<keyword evidence="1 4" id="KW-0732">Signal</keyword>
<dbReference type="Pfam" id="PF01551">
    <property type="entry name" value="Peptidase_M23"/>
    <property type="match status" value="1"/>
</dbReference>